<dbReference type="AlphaFoldDB" id="F4L610"/>
<reference key="2">
    <citation type="submission" date="2011-04" db="EMBL/GenBank/DDBJ databases">
        <title>Complete sequence of chromosome of Haliscomenobacter hydrossis DSM 1100.</title>
        <authorList>
            <consortium name="US DOE Joint Genome Institute (JGI-PGF)"/>
            <person name="Lucas S."/>
            <person name="Han J."/>
            <person name="Lapidus A."/>
            <person name="Bruce D."/>
            <person name="Goodwin L."/>
            <person name="Pitluck S."/>
            <person name="Peters L."/>
            <person name="Kyrpides N."/>
            <person name="Mavromatis K."/>
            <person name="Ivanova N."/>
            <person name="Ovchinnikova G."/>
            <person name="Pagani I."/>
            <person name="Daligault H."/>
            <person name="Detter J.C."/>
            <person name="Han C."/>
            <person name="Land M."/>
            <person name="Hauser L."/>
            <person name="Markowitz V."/>
            <person name="Cheng J.-F."/>
            <person name="Hugenholtz P."/>
            <person name="Woyke T."/>
            <person name="Wu D."/>
            <person name="Verbarg S."/>
            <person name="Frueling A."/>
            <person name="Brambilla E."/>
            <person name="Klenk H.-P."/>
            <person name="Eisen J.A."/>
        </authorList>
    </citation>
    <scope>NUCLEOTIDE SEQUENCE</scope>
    <source>
        <strain>DSM 1100</strain>
    </source>
</reference>
<sequence length="93" mass="11022">MILSSDLQFFMKNEFILNQYKKMTNSSFSENFSELQEKKKKMVVEKSLVISNFKWTTHHYYLGTKIMPQIVLIRLANNPATIQYKFSGNETFL</sequence>
<organism evidence="1 2">
    <name type="scientific">Haliscomenobacter hydrossis (strain ATCC 27775 / DSM 1100 / LMG 10767 / O)</name>
    <dbReference type="NCBI Taxonomy" id="760192"/>
    <lineage>
        <taxon>Bacteria</taxon>
        <taxon>Pseudomonadati</taxon>
        <taxon>Bacteroidota</taxon>
        <taxon>Saprospiria</taxon>
        <taxon>Saprospirales</taxon>
        <taxon>Haliscomenobacteraceae</taxon>
        <taxon>Haliscomenobacter</taxon>
    </lineage>
</organism>
<keyword evidence="2" id="KW-1185">Reference proteome</keyword>
<evidence type="ECO:0000313" key="1">
    <source>
        <dbReference type="EMBL" id="AEE53070.1"/>
    </source>
</evidence>
<protein>
    <submittedName>
        <fullName evidence="1">Uncharacterized protein</fullName>
    </submittedName>
</protein>
<dbReference type="KEGG" id="hhy:Halhy_5244"/>
<proteinExistence type="predicted"/>
<evidence type="ECO:0000313" key="2">
    <source>
        <dbReference type="Proteomes" id="UP000008461"/>
    </source>
</evidence>
<dbReference type="EMBL" id="CP002691">
    <property type="protein sequence ID" value="AEE53070.1"/>
    <property type="molecule type" value="Genomic_DNA"/>
</dbReference>
<dbReference type="STRING" id="760192.Halhy_5244"/>
<gene>
    <name evidence="1" type="ordered locus">Halhy_5244</name>
</gene>
<dbReference type="HOGENOM" id="CLU_2395612_0_0_10"/>
<name>F4L610_HALH1</name>
<reference evidence="1 2" key="1">
    <citation type="journal article" date="2011" name="Stand. Genomic Sci.">
        <title>Complete genome sequence of Haliscomenobacter hydrossis type strain (O).</title>
        <authorList>
            <consortium name="US DOE Joint Genome Institute (JGI-PGF)"/>
            <person name="Daligault H."/>
            <person name="Lapidus A."/>
            <person name="Zeytun A."/>
            <person name="Nolan M."/>
            <person name="Lucas S."/>
            <person name="Del Rio T.G."/>
            <person name="Tice H."/>
            <person name="Cheng J.F."/>
            <person name="Tapia R."/>
            <person name="Han C."/>
            <person name="Goodwin L."/>
            <person name="Pitluck S."/>
            <person name="Liolios K."/>
            <person name="Pagani I."/>
            <person name="Ivanova N."/>
            <person name="Huntemann M."/>
            <person name="Mavromatis K."/>
            <person name="Mikhailova N."/>
            <person name="Pati A."/>
            <person name="Chen A."/>
            <person name="Palaniappan K."/>
            <person name="Land M."/>
            <person name="Hauser L."/>
            <person name="Brambilla E.M."/>
            <person name="Rohde M."/>
            <person name="Verbarg S."/>
            <person name="Goker M."/>
            <person name="Bristow J."/>
            <person name="Eisen J.A."/>
            <person name="Markowitz V."/>
            <person name="Hugenholtz P."/>
            <person name="Kyrpides N.C."/>
            <person name="Klenk H.P."/>
            <person name="Woyke T."/>
        </authorList>
    </citation>
    <scope>NUCLEOTIDE SEQUENCE [LARGE SCALE GENOMIC DNA]</scope>
    <source>
        <strain evidence="2">ATCC 27775 / DSM 1100 / LMG 10767 / O</strain>
    </source>
</reference>
<dbReference type="Proteomes" id="UP000008461">
    <property type="component" value="Chromosome"/>
</dbReference>
<accession>F4L610</accession>